<dbReference type="AlphaFoldDB" id="A0A8H3NY76"/>
<reference evidence="1 2" key="1">
    <citation type="submission" date="2020-01" db="EMBL/GenBank/DDBJ databases">
        <title>Draft genome sequence of Aspergillus udagawae IFM 46972.</title>
        <authorList>
            <person name="Takahashi H."/>
            <person name="Yaguchi T."/>
        </authorList>
    </citation>
    <scope>NUCLEOTIDE SEQUENCE [LARGE SCALE GENOMIC DNA]</scope>
    <source>
        <strain evidence="1 2">IFM 46972</strain>
    </source>
</reference>
<sequence length="80" mass="8968">MKLFSKAWRRPWSHGLQFRLVEPIVNSPAHSHVWMVLLDQSKMKRFRSISTGIWLCVKIVANGIISLTGGVSSANGFACL</sequence>
<dbReference type="EMBL" id="BLKC01000046">
    <property type="protein sequence ID" value="GFF41686.1"/>
    <property type="molecule type" value="Genomic_DNA"/>
</dbReference>
<organism evidence="1 2">
    <name type="scientific">Aspergillus udagawae</name>
    <dbReference type="NCBI Taxonomy" id="91492"/>
    <lineage>
        <taxon>Eukaryota</taxon>
        <taxon>Fungi</taxon>
        <taxon>Dikarya</taxon>
        <taxon>Ascomycota</taxon>
        <taxon>Pezizomycotina</taxon>
        <taxon>Eurotiomycetes</taxon>
        <taxon>Eurotiomycetidae</taxon>
        <taxon>Eurotiales</taxon>
        <taxon>Aspergillaceae</taxon>
        <taxon>Aspergillus</taxon>
        <taxon>Aspergillus subgen. Fumigati</taxon>
    </lineage>
</organism>
<name>A0A8H3NY76_9EURO</name>
<dbReference type="Proteomes" id="UP000465221">
    <property type="component" value="Unassembled WGS sequence"/>
</dbReference>
<evidence type="ECO:0000313" key="2">
    <source>
        <dbReference type="Proteomes" id="UP000465221"/>
    </source>
</evidence>
<evidence type="ECO:0000313" key="1">
    <source>
        <dbReference type="EMBL" id="GFF41686.1"/>
    </source>
</evidence>
<protein>
    <submittedName>
        <fullName evidence="1">Uncharacterized protein</fullName>
    </submittedName>
</protein>
<gene>
    <name evidence="1" type="ORF">IFM46972_06622</name>
</gene>
<accession>A0A8H3NY76</accession>
<comment type="caution">
    <text evidence="1">The sequence shown here is derived from an EMBL/GenBank/DDBJ whole genome shotgun (WGS) entry which is preliminary data.</text>
</comment>
<proteinExistence type="predicted"/>